<reference evidence="1 2" key="1">
    <citation type="submission" date="2013-05" db="EMBL/GenBank/DDBJ databases">
        <title>The Genome Sequence of Bacteroides stercoris CC31F.</title>
        <authorList>
            <consortium name="The Broad Institute Genomics Platform"/>
            <person name="Earl A."/>
            <person name="Ward D."/>
            <person name="Feldgarden M."/>
            <person name="Gevers D."/>
            <person name="Oliphant K."/>
            <person name="Allen-Vercoe E."/>
            <person name="Walker B."/>
            <person name="Young S."/>
            <person name="Zeng Q."/>
            <person name="Gargeya S."/>
            <person name="Fitzgerald M."/>
            <person name="Haas B."/>
            <person name="Abouelleil A."/>
            <person name="Allen A.W."/>
            <person name="Alvarado L."/>
            <person name="Arachchi H.M."/>
            <person name="Berlin A.M."/>
            <person name="Chapman S.B."/>
            <person name="Gainer-Dewar J."/>
            <person name="Goldberg J."/>
            <person name="Griggs A."/>
            <person name="Gujja S."/>
            <person name="Hansen M."/>
            <person name="Howarth C."/>
            <person name="Imamovic A."/>
            <person name="Ireland A."/>
            <person name="Larimer J."/>
            <person name="McCowan C."/>
            <person name="Murphy C."/>
            <person name="Pearson M."/>
            <person name="Poon T.W."/>
            <person name="Priest M."/>
            <person name="Roberts A."/>
            <person name="Saif S."/>
            <person name="Shea T."/>
            <person name="Sisk P."/>
            <person name="Sykes S."/>
            <person name="Wortman J."/>
            <person name="Nusbaum C."/>
            <person name="Birren B."/>
        </authorList>
    </citation>
    <scope>NUCLEOTIDE SEQUENCE [LARGE SCALE GENOMIC DNA]</scope>
    <source>
        <strain evidence="1 2">CC31F</strain>
    </source>
</reference>
<protein>
    <submittedName>
        <fullName evidence="1">Uncharacterized protein</fullName>
    </submittedName>
</protein>
<evidence type="ECO:0000313" key="1">
    <source>
        <dbReference type="EMBL" id="EPH19245.1"/>
    </source>
</evidence>
<accession>S3ZEP0</accession>
<name>S3ZEP0_BACSE</name>
<sequence>MPVVMRHHRICSFVLMSEKFRYLKNSVNSLCVPCGEANFQSSFP</sequence>
<proteinExistence type="predicted"/>
<organism evidence="1 2">
    <name type="scientific">Bacteroides stercoris CC31F</name>
    <dbReference type="NCBI Taxonomy" id="1073351"/>
    <lineage>
        <taxon>Bacteria</taxon>
        <taxon>Pseudomonadati</taxon>
        <taxon>Bacteroidota</taxon>
        <taxon>Bacteroidia</taxon>
        <taxon>Bacteroidales</taxon>
        <taxon>Bacteroidaceae</taxon>
        <taxon>Bacteroides</taxon>
    </lineage>
</organism>
<dbReference type="HOGENOM" id="CLU_3212690_0_0_10"/>
<dbReference type="EMBL" id="ATFP01000035">
    <property type="protein sequence ID" value="EPH19245.1"/>
    <property type="molecule type" value="Genomic_DNA"/>
</dbReference>
<comment type="caution">
    <text evidence="1">The sequence shown here is derived from an EMBL/GenBank/DDBJ whole genome shotgun (WGS) entry which is preliminary data.</text>
</comment>
<evidence type="ECO:0000313" key="2">
    <source>
        <dbReference type="Proteomes" id="UP000014614"/>
    </source>
</evidence>
<dbReference type="Proteomes" id="UP000014614">
    <property type="component" value="Unassembled WGS sequence"/>
</dbReference>
<gene>
    <name evidence="1" type="ORF">HMPREF1181_02562</name>
</gene>
<dbReference type="AlphaFoldDB" id="S3ZEP0"/>